<dbReference type="Gene3D" id="1.10.10.10">
    <property type="entry name" value="Winged helix-like DNA-binding domain superfamily/Winged helix DNA-binding domain"/>
    <property type="match status" value="1"/>
</dbReference>
<accession>A0A0P1GYQ7</accession>
<protein>
    <submittedName>
        <fullName evidence="2">MarR family protein</fullName>
    </submittedName>
</protein>
<dbReference type="RefSeq" id="WP_143595905.1">
    <property type="nucleotide sequence ID" value="NZ_CYSE01000007.1"/>
</dbReference>
<proteinExistence type="predicted"/>
<dbReference type="AlphaFoldDB" id="A0A0P1GYQ7"/>
<feature type="domain" description="HTH marR-type" evidence="1">
    <location>
        <begin position="13"/>
        <end position="113"/>
    </location>
</feature>
<gene>
    <name evidence="2" type="ORF">TRN7648_03346</name>
</gene>
<dbReference type="STRING" id="441103.TRN7648_03346"/>
<dbReference type="Proteomes" id="UP000054935">
    <property type="component" value="Unassembled WGS sequence"/>
</dbReference>
<dbReference type="InterPro" id="IPR000835">
    <property type="entry name" value="HTH_MarR-typ"/>
</dbReference>
<evidence type="ECO:0000313" key="3">
    <source>
        <dbReference type="Proteomes" id="UP000054935"/>
    </source>
</evidence>
<dbReference type="SMART" id="SM00347">
    <property type="entry name" value="HTH_MARR"/>
    <property type="match status" value="1"/>
</dbReference>
<organism evidence="2 3">
    <name type="scientific">Tropicibacter naphthalenivorans</name>
    <dbReference type="NCBI Taxonomy" id="441103"/>
    <lineage>
        <taxon>Bacteria</taxon>
        <taxon>Pseudomonadati</taxon>
        <taxon>Pseudomonadota</taxon>
        <taxon>Alphaproteobacteria</taxon>
        <taxon>Rhodobacterales</taxon>
        <taxon>Roseobacteraceae</taxon>
        <taxon>Tropicibacter</taxon>
    </lineage>
</organism>
<name>A0A0P1GYQ7_9RHOB</name>
<dbReference type="InterPro" id="IPR036390">
    <property type="entry name" value="WH_DNA-bd_sf"/>
</dbReference>
<reference evidence="2 3" key="1">
    <citation type="submission" date="2015-09" db="EMBL/GenBank/DDBJ databases">
        <authorList>
            <consortium name="Swine Surveillance"/>
        </authorList>
    </citation>
    <scope>NUCLEOTIDE SEQUENCE [LARGE SCALE GENOMIC DNA]</scope>
    <source>
        <strain evidence="2 3">CECT 7648</strain>
    </source>
</reference>
<dbReference type="EMBL" id="CYSE01000007">
    <property type="protein sequence ID" value="CUH81164.1"/>
    <property type="molecule type" value="Genomic_DNA"/>
</dbReference>
<evidence type="ECO:0000259" key="1">
    <source>
        <dbReference type="SMART" id="SM00347"/>
    </source>
</evidence>
<dbReference type="GO" id="GO:0003700">
    <property type="term" value="F:DNA-binding transcription factor activity"/>
    <property type="evidence" value="ECO:0007669"/>
    <property type="project" value="InterPro"/>
</dbReference>
<dbReference type="Pfam" id="PF12802">
    <property type="entry name" value="MarR_2"/>
    <property type="match status" value="1"/>
</dbReference>
<keyword evidence="3" id="KW-1185">Reference proteome</keyword>
<dbReference type="OrthoDB" id="8906692at2"/>
<dbReference type="SUPFAM" id="SSF46785">
    <property type="entry name" value="Winged helix' DNA-binding domain"/>
    <property type="match status" value="1"/>
</dbReference>
<sequence>MRGSNCQGITGARFRGAVGLGITEWRVIAMLGIEPDTTAQWVAEVVKLDTSAVSRALKSLAASGHVIAQEIGTGGRQSTWQLTDFGMEAHRRILAIALANELARIEGIPLADLGICQRVLRQMLRNLAALES</sequence>
<dbReference type="InterPro" id="IPR036388">
    <property type="entry name" value="WH-like_DNA-bd_sf"/>
</dbReference>
<evidence type="ECO:0000313" key="2">
    <source>
        <dbReference type="EMBL" id="CUH81164.1"/>
    </source>
</evidence>